<evidence type="ECO:0000313" key="1">
    <source>
        <dbReference type="EMBL" id="AMO97089.1"/>
    </source>
</evidence>
<name>A0A127PH02_9BURK</name>
<dbReference type="AlphaFoldDB" id="A0A127PH02"/>
<evidence type="ECO:0000313" key="2">
    <source>
        <dbReference type="Proteomes" id="UP000072421"/>
    </source>
</evidence>
<proteinExistence type="predicted"/>
<dbReference type="Proteomes" id="UP000072421">
    <property type="component" value="Chromosome"/>
</dbReference>
<dbReference type="PATRIC" id="fig|158899.10.peg.4457"/>
<accession>A0A127PH02</accession>
<dbReference type="EMBL" id="CP013232">
    <property type="protein sequence ID" value="AMO97089.1"/>
    <property type="molecule type" value="Genomic_DNA"/>
</dbReference>
<organism evidence="1">
    <name type="scientific">Collimonas fungivorans</name>
    <dbReference type="NCBI Taxonomy" id="158899"/>
    <lineage>
        <taxon>Bacteria</taxon>
        <taxon>Pseudomonadati</taxon>
        <taxon>Pseudomonadota</taxon>
        <taxon>Betaproteobacteria</taxon>
        <taxon>Burkholderiales</taxon>
        <taxon>Oxalobacteraceae</taxon>
        <taxon>Collimonas</taxon>
    </lineage>
</organism>
<reference evidence="1 2" key="1">
    <citation type="submission" date="2015-11" db="EMBL/GenBank/DDBJ databases">
        <title>Exploring the genomic traits of fungus-feeding bacterial genus Collimonas.</title>
        <authorList>
            <person name="Song C."/>
            <person name="Schmidt R."/>
            <person name="de Jager V."/>
            <person name="Krzyzanowska D."/>
            <person name="Jongedijk E."/>
            <person name="Cankar K."/>
            <person name="Beekwilder J."/>
            <person name="van Veen A."/>
            <person name="de Boer W."/>
            <person name="van Veen J.A."/>
            <person name="Garbeva P."/>
        </authorList>
    </citation>
    <scope>NUCLEOTIDE SEQUENCE [LARGE SCALE GENOMIC DNA]</scope>
    <source>
        <strain evidence="1 2">Ter6</strain>
    </source>
</reference>
<sequence length="52" mass="5830">MVSFFLQREAGPAAAFMTGKTKPMTINMFLYIAIPADCEWWVLLSAALDDFV</sequence>
<protein>
    <submittedName>
        <fullName evidence="1">Uncharacterized protein</fullName>
    </submittedName>
</protein>
<gene>
    <name evidence="1" type="ORF">CFter6_4498</name>
</gene>